<dbReference type="Proteomes" id="UP000033048">
    <property type="component" value="Chromosome"/>
</dbReference>
<evidence type="ECO:0000313" key="1">
    <source>
        <dbReference type="EMBL" id="AKB86201.1"/>
    </source>
</evidence>
<proteinExistence type="predicted"/>
<dbReference type="GeneID" id="24894740"/>
<keyword evidence="2" id="KW-1185">Reference proteome</keyword>
<sequence>MEGTGNEPGFEASIEITGIDFEFATAPMSKEFVISTFEKYDLRSIVFFGENMFYVAQQDMKPYHPIYANSPYPDDIELIFDFMAIERIRKIEYIDGFLKRSPIEEHPDI</sequence>
<gene>
    <name evidence="1" type="ORF">MCMEM_2148</name>
</gene>
<dbReference type="KEGG" id="mmet:MCMEM_2148"/>
<accession>A0A0E3SSM5</accession>
<dbReference type="STRING" id="1434104.MCMEM_2148"/>
<organism evidence="1 2">
    <name type="scientific">Methanococcoides methylutens MM1</name>
    <dbReference type="NCBI Taxonomy" id="1434104"/>
    <lineage>
        <taxon>Archaea</taxon>
        <taxon>Methanobacteriati</taxon>
        <taxon>Methanobacteriota</taxon>
        <taxon>Stenosarchaea group</taxon>
        <taxon>Methanomicrobia</taxon>
        <taxon>Methanosarcinales</taxon>
        <taxon>Methanosarcinaceae</taxon>
        <taxon>Methanococcoides</taxon>
    </lineage>
</organism>
<dbReference type="OrthoDB" id="132452at2157"/>
<dbReference type="AlphaFoldDB" id="A0A0E3SSM5"/>
<reference evidence="1 2" key="1">
    <citation type="submission" date="2014-07" db="EMBL/GenBank/DDBJ databases">
        <title>Methanogenic archaea and the global carbon cycle.</title>
        <authorList>
            <person name="Henriksen J.R."/>
            <person name="Luke J."/>
            <person name="Reinhart S."/>
            <person name="Benedict M.N."/>
            <person name="Youngblut N.D."/>
            <person name="Metcalf M.E."/>
            <person name="Whitaker R.J."/>
            <person name="Metcalf W.W."/>
        </authorList>
    </citation>
    <scope>NUCLEOTIDE SEQUENCE [LARGE SCALE GENOMIC DNA]</scope>
    <source>
        <strain evidence="1 2">MM1</strain>
    </source>
</reference>
<name>A0A0E3SSM5_METMT</name>
<dbReference type="EMBL" id="CP009518">
    <property type="protein sequence ID" value="AKB86201.1"/>
    <property type="molecule type" value="Genomic_DNA"/>
</dbReference>
<protein>
    <submittedName>
        <fullName evidence="1">Uncharacterized protein</fullName>
    </submittedName>
</protein>
<dbReference type="HOGENOM" id="CLU_2327316_0_0_2"/>
<evidence type="ECO:0000313" key="2">
    <source>
        <dbReference type="Proteomes" id="UP000033048"/>
    </source>
</evidence>
<dbReference type="RefSeq" id="WP_048206200.1">
    <property type="nucleotide sequence ID" value="NZ_CP009518.1"/>
</dbReference>